<protein>
    <submittedName>
        <fullName evidence="2">Uncharacterized protein</fullName>
    </submittedName>
</protein>
<dbReference type="EMBL" id="BNDY01000017">
    <property type="protein sequence ID" value="GHI40659.1"/>
    <property type="molecule type" value="Genomic_DNA"/>
</dbReference>
<comment type="caution">
    <text evidence="2">The sequence shown here is derived from an EMBL/GenBank/DDBJ whole genome shotgun (WGS) entry which is preliminary data.</text>
</comment>
<gene>
    <name evidence="2" type="ORF">Sviol_50670</name>
</gene>
<accession>A0ABQ3QTN9</accession>
<reference evidence="2" key="1">
    <citation type="submission" date="2024-05" db="EMBL/GenBank/DDBJ databases">
        <title>Whole genome shotgun sequence of Streptomyces violascens NBRC 12920.</title>
        <authorList>
            <person name="Komaki H."/>
            <person name="Tamura T."/>
        </authorList>
    </citation>
    <scope>NUCLEOTIDE SEQUENCE</scope>
    <source>
        <strain evidence="2">NBRC 12920</strain>
    </source>
</reference>
<feature type="region of interest" description="Disordered" evidence="1">
    <location>
        <begin position="55"/>
        <end position="90"/>
    </location>
</feature>
<sequence>MRDLRHEGDDGVDRGVHPLDLPQVRLQDLTCGDLAGHHQFYELTSGLEDEILIRHGAATSRTSGERRSVSAPRRHGEPLQGRPTVVTAGLAESMTLPPERIMRSEELPEVATNVGNLSRNAVGRYRHAPFQTTPSQRTRR</sequence>
<evidence type="ECO:0000313" key="3">
    <source>
        <dbReference type="Proteomes" id="UP001050808"/>
    </source>
</evidence>
<dbReference type="Proteomes" id="UP001050808">
    <property type="component" value="Unassembled WGS sequence"/>
</dbReference>
<evidence type="ECO:0000313" key="2">
    <source>
        <dbReference type="EMBL" id="GHI40659.1"/>
    </source>
</evidence>
<proteinExistence type="predicted"/>
<evidence type="ECO:0000256" key="1">
    <source>
        <dbReference type="SAM" id="MobiDB-lite"/>
    </source>
</evidence>
<name>A0ABQ3QTN9_9ACTN</name>
<organism evidence="2 3">
    <name type="scientific">Streptomyces violascens</name>
    <dbReference type="NCBI Taxonomy" id="67381"/>
    <lineage>
        <taxon>Bacteria</taxon>
        <taxon>Bacillati</taxon>
        <taxon>Actinomycetota</taxon>
        <taxon>Actinomycetes</taxon>
        <taxon>Kitasatosporales</taxon>
        <taxon>Streptomycetaceae</taxon>
        <taxon>Streptomyces</taxon>
    </lineage>
</organism>
<keyword evidence="3" id="KW-1185">Reference proteome</keyword>